<dbReference type="AlphaFoldDB" id="A0AAW1S4A5"/>
<gene>
    <name evidence="8" type="ORF">WJX84_008604</name>
</gene>
<evidence type="ECO:0000256" key="3">
    <source>
        <dbReference type="ARBA" id="ARBA00022705"/>
    </source>
</evidence>
<dbReference type="Proteomes" id="UP001485043">
    <property type="component" value="Unassembled WGS sequence"/>
</dbReference>
<keyword evidence="4" id="KW-0238">DNA-binding</keyword>
<comment type="subcellular location">
    <subcellularLocation>
        <location evidence="1">Nucleus</location>
    </subcellularLocation>
</comment>
<comment type="caution">
    <text evidence="8">The sequence shown here is derived from an EMBL/GenBank/DDBJ whole genome shotgun (WGS) entry which is preliminary data.</text>
</comment>
<sequence length="305" mass="33828">MKDTVRPGIAADYGSMMSHPADLVRVQGLDFFGGQSLQGHAVQQALEQETTREEARIVVLSELWLDLAGTLDSLDAILTGFESLEEVPPVFVLLGDFQSFSCARANPDYRTIQENFKALSLVLARHVRLKEESRFVLVPGPGDAGPGSILPQPPLPRSLTKDLRARIPSLVLASNPCRLRYYSQEIIIFRQDLLKTLRRHCLLTPTGDSESPDALFEHLCVTVLQQSHLCPLPLERQPIYWQHDHALRLYPVPDLVILADSSTPASTFTFEGCTCLNPGSFKQGSFAAYAPASRDVELCEVPDEF</sequence>
<feature type="domain" description="DNA polymerase alpha/delta/epsilon subunit B" evidence="7">
    <location>
        <begin position="57"/>
        <end position="262"/>
    </location>
</feature>
<protein>
    <recommendedName>
        <fullName evidence="6">DNA polymerase II subunit 2</fullName>
    </recommendedName>
</protein>
<evidence type="ECO:0000256" key="1">
    <source>
        <dbReference type="ARBA" id="ARBA00004123"/>
    </source>
</evidence>
<dbReference type="GO" id="GO:0042276">
    <property type="term" value="P:error-prone translesion synthesis"/>
    <property type="evidence" value="ECO:0007669"/>
    <property type="project" value="TreeGrafter"/>
</dbReference>
<evidence type="ECO:0000256" key="5">
    <source>
        <dbReference type="ARBA" id="ARBA00023242"/>
    </source>
</evidence>
<evidence type="ECO:0000256" key="4">
    <source>
        <dbReference type="ARBA" id="ARBA00023125"/>
    </source>
</evidence>
<keyword evidence="9" id="KW-1185">Reference proteome</keyword>
<keyword evidence="3" id="KW-0235">DNA replication</keyword>
<dbReference type="InterPro" id="IPR007185">
    <property type="entry name" value="DNA_pol_a/d/e_bsu"/>
</dbReference>
<name>A0AAW1S4A5_9CHLO</name>
<reference evidence="8 9" key="1">
    <citation type="journal article" date="2024" name="Nat. Commun.">
        <title>Phylogenomics reveals the evolutionary origins of lichenization in chlorophyte algae.</title>
        <authorList>
            <person name="Puginier C."/>
            <person name="Libourel C."/>
            <person name="Otte J."/>
            <person name="Skaloud P."/>
            <person name="Haon M."/>
            <person name="Grisel S."/>
            <person name="Petersen M."/>
            <person name="Berrin J.G."/>
            <person name="Delaux P.M."/>
            <person name="Dal Grande F."/>
            <person name="Keller J."/>
        </authorList>
    </citation>
    <scope>NUCLEOTIDE SEQUENCE [LARGE SCALE GENOMIC DNA]</scope>
    <source>
        <strain evidence="8 9">SAG 2523</strain>
    </source>
</reference>
<comment type="similarity">
    <text evidence="2">Belongs to the DNA polymerase epsilon subunit B family.</text>
</comment>
<evidence type="ECO:0000313" key="8">
    <source>
        <dbReference type="EMBL" id="KAK9841094.1"/>
    </source>
</evidence>
<dbReference type="GO" id="GO:0008622">
    <property type="term" value="C:epsilon DNA polymerase complex"/>
    <property type="evidence" value="ECO:0007669"/>
    <property type="project" value="InterPro"/>
</dbReference>
<dbReference type="InterPro" id="IPR016266">
    <property type="entry name" value="POLE2"/>
</dbReference>
<dbReference type="Pfam" id="PF04042">
    <property type="entry name" value="DNA_pol_E_B"/>
    <property type="match status" value="1"/>
</dbReference>
<dbReference type="GO" id="GO:0003677">
    <property type="term" value="F:DNA binding"/>
    <property type="evidence" value="ECO:0007669"/>
    <property type="project" value="UniProtKB-KW"/>
</dbReference>
<accession>A0AAW1S4A5</accession>
<organism evidence="8 9">
    <name type="scientific">Apatococcus fuscideae</name>
    <dbReference type="NCBI Taxonomy" id="2026836"/>
    <lineage>
        <taxon>Eukaryota</taxon>
        <taxon>Viridiplantae</taxon>
        <taxon>Chlorophyta</taxon>
        <taxon>core chlorophytes</taxon>
        <taxon>Trebouxiophyceae</taxon>
        <taxon>Chlorellales</taxon>
        <taxon>Chlorellaceae</taxon>
        <taxon>Apatococcus</taxon>
    </lineage>
</organism>
<keyword evidence="5" id="KW-0539">Nucleus</keyword>
<dbReference type="PANTHER" id="PTHR12708">
    <property type="entry name" value="DNA POLYMERASE EPSILON SUBUNIT B"/>
    <property type="match status" value="1"/>
</dbReference>
<dbReference type="EMBL" id="JALJOV010001769">
    <property type="protein sequence ID" value="KAK9841094.1"/>
    <property type="molecule type" value="Genomic_DNA"/>
</dbReference>
<evidence type="ECO:0000256" key="6">
    <source>
        <dbReference type="ARBA" id="ARBA00032930"/>
    </source>
</evidence>
<dbReference type="Gene3D" id="3.60.21.60">
    <property type="match status" value="1"/>
</dbReference>
<dbReference type="GO" id="GO:0006261">
    <property type="term" value="P:DNA-templated DNA replication"/>
    <property type="evidence" value="ECO:0007669"/>
    <property type="project" value="InterPro"/>
</dbReference>
<dbReference type="PANTHER" id="PTHR12708:SF0">
    <property type="entry name" value="DNA POLYMERASE EPSILON SUBUNIT 2"/>
    <property type="match status" value="1"/>
</dbReference>
<evidence type="ECO:0000256" key="2">
    <source>
        <dbReference type="ARBA" id="ARBA00009560"/>
    </source>
</evidence>
<proteinExistence type="inferred from homology"/>
<evidence type="ECO:0000259" key="7">
    <source>
        <dbReference type="Pfam" id="PF04042"/>
    </source>
</evidence>
<evidence type="ECO:0000313" key="9">
    <source>
        <dbReference type="Proteomes" id="UP001485043"/>
    </source>
</evidence>